<name>A0A432Z2G2_9GAMM</name>
<sequence>MTPAFKTIFTLFLKTLLCCTFAASLSLSYAQQTESSETLEEDTEEVLDNVREGLHTSVSATAAWLDSFFGPTEFEADAYEDVYGSLTIAPQWDEYDGFEVDSSLRAKIILPQAKRRFSAIIGRGDFDDFINNQQTTRPTVIRRDNADEEWMVGLGFDPFVEAEHDLSFGAGFRGGLAFEPYVRARYRYETIVNERSELHFQTVGFWRDTDGFGIGQTIEHDFAISDQWFNKFWIRGTFAERTEGVRWHASDRVYYIYHPERAIGGELWWYGETEAEVPLQDYGAKLLHRARVLREWFYLESWVGLHWPREVLHEQRKPRWLVGIELELQFGH</sequence>
<dbReference type="AlphaFoldDB" id="A0A432Z2G2"/>
<keyword evidence="3" id="KW-1185">Reference proteome</keyword>
<gene>
    <name evidence="2" type="ORF">CWI80_09730</name>
</gene>
<proteinExistence type="predicted"/>
<evidence type="ECO:0000313" key="3">
    <source>
        <dbReference type="Proteomes" id="UP000287022"/>
    </source>
</evidence>
<dbReference type="STRING" id="1122124.GCA_000423165_01974"/>
<reference evidence="3" key="1">
    <citation type="journal article" date="2018" name="Front. Microbiol.">
        <title>Genome-Based Analysis Reveals the Taxonomy and Diversity of the Family Idiomarinaceae.</title>
        <authorList>
            <person name="Liu Y."/>
            <person name="Lai Q."/>
            <person name="Shao Z."/>
        </authorList>
    </citation>
    <scope>NUCLEOTIDE SEQUENCE [LARGE SCALE GENOMIC DNA]</scope>
    <source>
        <strain evidence="3">c121</strain>
    </source>
</reference>
<feature type="chain" id="PRO_5019507938" evidence="1">
    <location>
        <begin position="23"/>
        <end position="332"/>
    </location>
</feature>
<dbReference type="EMBL" id="PIQE01000003">
    <property type="protein sequence ID" value="RUO72071.1"/>
    <property type="molecule type" value="Genomic_DNA"/>
</dbReference>
<keyword evidence="1" id="KW-0732">Signal</keyword>
<dbReference type="Proteomes" id="UP000287022">
    <property type="component" value="Unassembled WGS sequence"/>
</dbReference>
<comment type="caution">
    <text evidence="2">The sequence shown here is derived from an EMBL/GenBank/DDBJ whole genome shotgun (WGS) entry which is preliminary data.</text>
</comment>
<feature type="signal peptide" evidence="1">
    <location>
        <begin position="1"/>
        <end position="22"/>
    </location>
</feature>
<evidence type="ECO:0000313" key="2">
    <source>
        <dbReference type="EMBL" id="RUO72071.1"/>
    </source>
</evidence>
<evidence type="ECO:0000256" key="1">
    <source>
        <dbReference type="SAM" id="SignalP"/>
    </source>
</evidence>
<dbReference type="RefSeq" id="WP_026860695.1">
    <property type="nucleotide sequence ID" value="NZ_PIQE01000003.1"/>
</dbReference>
<organism evidence="2 3">
    <name type="scientific">Pseudidiomarina sediminum</name>
    <dbReference type="NCBI Taxonomy" id="431675"/>
    <lineage>
        <taxon>Bacteria</taxon>
        <taxon>Pseudomonadati</taxon>
        <taxon>Pseudomonadota</taxon>
        <taxon>Gammaproteobacteria</taxon>
        <taxon>Alteromonadales</taxon>
        <taxon>Idiomarinaceae</taxon>
        <taxon>Pseudidiomarina</taxon>
    </lineage>
</organism>
<protein>
    <submittedName>
        <fullName evidence="2">Uncharacterized protein</fullName>
    </submittedName>
</protein>
<accession>A0A432Z2G2</accession>